<keyword evidence="2" id="KW-1185">Reference proteome</keyword>
<evidence type="ECO:0000313" key="1">
    <source>
        <dbReference type="EMBL" id="GAA4260823.1"/>
    </source>
</evidence>
<name>A0ABP8DPL1_9ACTN</name>
<proteinExistence type="predicted"/>
<organism evidence="1 2">
    <name type="scientific">Dactylosporangium darangshiense</name>
    <dbReference type="NCBI Taxonomy" id="579108"/>
    <lineage>
        <taxon>Bacteria</taxon>
        <taxon>Bacillati</taxon>
        <taxon>Actinomycetota</taxon>
        <taxon>Actinomycetes</taxon>
        <taxon>Micromonosporales</taxon>
        <taxon>Micromonosporaceae</taxon>
        <taxon>Dactylosporangium</taxon>
    </lineage>
</organism>
<dbReference type="Proteomes" id="UP001500620">
    <property type="component" value="Unassembled WGS sequence"/>
</dbReference>
<sequence>MDGPESVVMFDEVAGSAVRGVISDAASRLTWASPALPGAFHDLTAARSHGIIDALTSAAVTTFAGKGYRTRARRCAHRSNATITARGCHTGRMR</sequence>
<reference evidence="2" key="1">
    <citation type="journal article" date="2019" name="Int. J. Syst. Evol. Microbiol.">
        <title>The Global Catalogue of Microorganisms (GCM) 10K type strain sequencing project: providing services to taxonomists for standard genome sequencing and annotation.</title>
        <authorList>
            <consortium name="The Broad Institute Genomics Platform"/>
            <consortium name="The Broad Institute Genome Sequencing Center for Infectious Disease"/>
            <person name="Wu L."/>
            <person name="Ma J."/>
        </authorList>
    </citation>
    <scope>NUCLEOTIDE SEQUENCE [LARGE SCALE GENOMIC DNA]</scope>
    <source>
        <strain evidence="2">JCM 17441</strain>
    </source>
</reference>
<gene>
    <name evidence="1" type="ORF">GCM10022255_091030</name>
</gene>
<comment type="caution">
    <text evidence="1">The sequence shown here is derived from an EMBL/GenBank/DDBJ whole genome shotgun (WGS) entry which is preliminary data.</text>
</comment>
<accession>A0ABP8DPL1</accession>
<dbReference type="EMBL" id="BAABAT010000042">
    <property type="protein sequence ID" value="GAA4260823.1"/>
    <property type="molecule type" value="Genomic_DNA"/>
</dbReference>
<evidence type="ECO:0000313" key="2">
    <source>
        <dbReference type="Proteomes" id="UP001500620"/>
    </source>
</evidence>
<protein>
    <submittedName>
        <fullName evidence="1">Uncharacterized protein</fullName>
    </submittedName>
</protein>